<accession>A0A0U0ZVD2</accession>
<dbReference type="EMBL" id="CSWP01000019">
    <property type="protein sequence ID" value="CPV74502.1"/>
    <property type="molecule type" value="Genomic_DNA"/>
</dbReference>
<organism evidence="1 2">
    <name type="scientific">Mycobacteroides abscessus</name>
    <dbReference type="NCBI Taxonomy" id="36809"/>
    <lineage>
        <taxon>Bacteria</taxon>
        <taxon>Bacillati</taxon>
        <taxon>Actinomycetota</taxon>
        <taxon>Actinomycetes</taxon>
        <taxon>Mycobacteriales</taxon>
        <taxon>Mycobacteriaceae</taxon>
        <taxon>Mycobacteroides</taxon>
    </lineage>
</organism>
<reference evidence="1 2" key="1">
    <citation type="submission" date="2015-03" db="EMBL/GenBank/DDBJ databases">
        <authorList>
            <person name="Murphy D."/>
        </authorList>
    </citation>
    <scope>NUCLEOTIDE SEQUENCE [LARGE SCALE GENOMIC DNA]</scope>
    <source>
        <strain evidence="1 2">PAP088</strain>
    </source>
</reference>
<evidence type="ECO:0000313" key="2">
    <source>
        <dbReference type="Proteomes" id="UP000045782"/>
    </source>
</evidence>
<dbReference type="Proteomes" id="UP000045782">
    <property type="component" value="Unassembled WGS sequence"/>
</dbReference>
<sequence length="149" mass="15610">MDPGGKIVVGLPARSTELFERVGDVVAVGFVEILTQGGDFAGGFVDGELACCFVLQLGQQLFEALELIARPIHLGRCVFVRVGVGAQPIAEGADFVVGVIGSCTCPGAFVWQGCNPCFGGTHRGGFGAQSCGYVADRLDADFLEFAHRQ</sequence>
<name>A0A0U0ZVD2_9MYCO</name>
<protein>
    <submittedName>
        <fullName evidence="1">Uncharacterized protein</fullName>
    </submittedName>
</protein>
<proteinExistence type="predicted"/>
<evidence type="ECO:0000313" key="1">
    <source>
        <dbReference type="EMBL" id="CPV74502.1"/>
    </source>
</evidence>
<dbReference type="AlphaFoldDB" id="A0A0U0ZVD2"/>
<gene>
    <name evidence="1" type="ORF">ERS075579_05452</name>
</gene>